<dbReference type="OrthoDB" id="1156820at2"/>
<sequence>MSTRFFSLICKHKALRRVAVWSICLSVLTSCGKDDDIVDPVEPKKIFSLSVDASYPATTRDNWVLLHDQNGSLIDFKKYKAGDVLTFETEKEIKDNKMTVTIFANRENAINYRIKSFANIPTGEVWTLKGPTPEYPFVFPTGIGQFDIIVNDIPADKKVRVAENSCTASFMLGSSADKTVIKSPLLSTTPYYTPYYMTTVESERDEHPKYKVIANPKDKDTYEFSYAEMSEFERILPVSFSDAGSFYARICGFGEDQSYIPGNVSGCCHSYDNSALPKETSMHLAFTSAFPKYQTSVYMNTGNYLFIYDQQGPMPESIRVPQNAKYGSVNKSVHHYTYTYDQPFDRLDYAAVYHDPNRADVNISWTIYTGKECPVIQELPEGLIVEYPSINFSYFSDVSPEFISGESHEDMVALNFKAGTKEKDAFAKSSYIPKP</sequence>
<accession>A0A1M5LYN7</accession>
<proteinExistence type="predicted"/>
<dbReference type="AlphaFoldDB" id="A0A1M5LYN7"/>
<dbReference type="RefSeq" id="WP_143164798.1">
    <property type="nucleotide sequence ID" value="NZ_FQWQ01000001.1"/>
</dbReference>
<dbReference type="Proteomes" id="UP000184212">
    <property type="component" value="Unassembled WGS sequence"/>
</dbReference>
<reference evidence="1 2" key="1">
    <citation type="submission" date="2016-11" db="EMBL/GenBank/DDBJ databases">
        <authorList>
            <person name="Jaros S."/>
            <person name="Januszkiewicz K."/>
            <person name="Wedrychowicz H."/>
        </authorList>
    </citation>
    <scope>NUCLEOTIDE SEQUENCE [LARGE SCALE GENOMIC DNA]</scope>
    <source>
        <strain evidence="1 2">DSM 24574</strain>
    </source>
</reference>
<evidence type="ECO:0000313" key="1">
    <source>
        <dbReference type="EMBL" id="SHG70212.1"/>
    </source>
</evidence>
<dbReference type="EMBL" id="FQWQ01000001">
    <property type="protein sequence ID" value="SHG70212.1"/>
    <property type="molecule type" value="Genomic_DNA"/>
</dbReference>
<gene>
    <name evidence="1" type="ORF">SAMN04488109_1471</name>
</gene>
<dbReference type="PROSITE" id="PS51257">
    <property type="entry name" value="PROKAR_LIPOPROTEIN"/>
    <property type="match status" value="1"/>
</dbReference>
<name>A0A1M5LYN7_9BACT</name>
<organism evidence="1 2">
    <name type="scientific">Chryseolinea serpens</name>
    <dbReference type="NCBI Taxonomy" id="947013"/>
    <lineage>
        <taxon>Bacteria</taxon>
        <taxon>Pseudomonadati</taxon>
        <taxon>Bacteroidota</taxon>
        <taxon>Cytophagia</taxon>
        <taxon>Cytophagales</taxon>
        <taxon>Fulvivirgaceae</taxon>
        <taxon>Chryseolinea</taxon>
    </lineage>
</organism>
<keyword evidence="2" id="KW-1185">Reference proteome</keyword>
<evidence type="ECO:0000313" key="2">
    <source>
        <dbReference type="Proteomes" id="UP000184212"/>
    </source>
</evidence>
<protein>
    <submittedName>
        <fullName evidence="1">Uncharacterized protein</fullName>
    </submittedName>
</protein>